<gene>
    <name evidence="7 9" type="primary">aroA</name>
    <name evidence="9" type="ORF">VLY81_07060</name>
</gene>
<dbReference type="CDD" id="cd01556">
    <property type="entry name" value="EPSP_synthase"/>
    <property type="match status" value="1"/>
</dbReference>
<dbReference type="InterPro" id="IPR013792">
    <property type="entry name" value="RNA3'P_cycl/enolpyr_Trfase_a/b"/>
</dbReference>
<feature type="binding site" evidence="7">
    <location>
        <position position="400"/>
    </location>
    <ligand>
        <name>phosphoenolpyruvate</name>
        <dbReference type="ChEBI" id="CHEBI:58702"/>
    </ligand>
</feature>
<feature type="binding site" evidence="7">
    <location>
        <position position="29"/>
    </location>
    <ligand>
        <name>phosphoenolpyruvate</name>
        <dbReference type="ChEBI" id="CHEBI:58702"/>
    </ligand>
</feature>
<protein>
    <recommendedName>
        <fullName evidence="7">3-phosphoshikimate 1-carboxyvinyltransferase</fullName>
        <ecNumber evidence="7">2.5.1.19</ecNumber>
    </recommendedName>
    <alternativeName>
        <fullName evidence="7">5-enolpyruvylshikimate-3-phosphate synthase</fullName>
        <shortName evidence="7">EPSP synthase</shortName>
        <shortName evidence="7">EPSPS</shortName>
    </alternativeName>
</protein>
<dbReference type="Gene3D" id="3.65.10.10">
    <property type="entry name" value="Enolpyruvate transferase domain"/>
    <property type="match status" value="2"/>
</dbReference>
<dbReference type="InterPro" id="IPR023193">
    <property type="entry name" value="EPSP_synthase_CS"/>
</dbReference>
<evidence type="ECO:0000259" key="8">
    <source>
        <dbReference type="Pfam" id="PF00275"/>
    </source>
</evidence>
<comment type="pathway">
    <text evidence="1 7">Metabolic intermediate biosynthesis; chorismate biosynthesis; chorismate from D-erythrose 4-phosphate and phosphoenolpyruvate: step 6/7.</text>
</comment>
<feature type="binding site" evidence="7">
    <location>
        <position position="30"/>
    </location>
    <ligand>
        <name>3-phosphoshikimate</name>
        <dbReference type="ChEBI" id="CHEBI:145989"/>
    </ligand>
</feature>
<feature type="binding site" evidence="7">
    <location>
        <position position="354"/>
    </location>
    <ligand>
        <name>3-phosphoshikimate</name>
        <dbReference type="ChEBI" id="CHEBI:145989"/>
    </ligand>
</feature>
<comment type="similarity">
    <text evidence="2 7">Belongs to the EPSP synthase family.</text>
</comment>
<evidence type="ECO:0000256" key="4">
    <source>
        <dbReference type="ARBA" id="ARBA00022679"/>
    </source>
</evidence>
<feature type="binding site" evidence="7">
    <location>
        <position position="179"/>
    </location>
    <ligand>
        <name>3-phosphoshikimate</name>
        <dbReference type="ChEBI" id="CHEBI:145989"/>
    </ligand>
</feature>
<feature type="binding site" evidence="7">
    <location>
        <position position="133"/>
    </location>
    <ligand>
        <name>phosphoenolpyruvate</name>
        <dbReference type="ChEBI" id="CHEBI:58702"/>
    </ligand>
</feature>
<evidence type="ECO:0000256" key="6">
    <source>
        <dbReference type="ARBA" id="ARBA00044633"/>
    </source>
</evidence>
<feature type="binding site" evidence="7">
    <location>
        <position position="179"/>
    </location>
    <ligand>
        <name>phosphoenolpyruvate</name>
        <dbReference type="ChEBI" id="CHEBI:58702"/>
    </ligand>
</feature>
<keyword evidence="4 7" id="KW-0808">Transferase</keyword>
<evidence type="ECO:0000256" key="5">
    <source>
        <dbReference type="ARBA" id="ARBA00023141"/>
    </source>
</evidence>
<feature type="binding site" evidence="7">
    <location>
        <position position="34"/>
    </location>
    <ligand>
        <name>3-phosphoshikimate</name>
        <dbReference type="ChEBI" id="CHEBI:145989"/>
    </ligand>
</feature>
<dbReference type="InterPro" id="IPR006264">
    <property type="entry name" value="EPSP_synthase"/>
</dbReference>
<comment type="function">
    <text evidence="7">Catalyzes the transfer of the enolpyruvyl moiety of phosphoenolpyruvate (PEP) to the 5-hydroxyl of shikimate-3-phosphate (S3P) to produce enolpyruvyl shikimate-3-phosphate and inorganic phosphate.</text>
</comment>
<evidence type="ECO:0000256" key="3">
    <source>
        <dbReference type="ARBA" id="ARBA00022605"/>
    </source>
</evidence>
<feature type="binding site" evidence="7">
    <location>
        <position position="177"/>
    </location>
    <ligand>
        <name>3-phosphoshikimate</name>
        <dbReference type="ChEBI" id="CHEBI:145989"/>
    </ligand>
</feature>
<dbReference type="InterPro" id="IPR036968">
    <property type="entry name" value="Enolpyruvate_Tfrase_sf"/>
</dbReference>
<dbReference type="EC" id="2.5.1.19" evidence="7"/>
<dbReference type="Pfam" id="PF00275">
    <property type="entry name" value="EPSP_synthase"/>
    <property type="match status" value="1"/>
</dbReference>
<comment type="catalytic activity">
    <reaction evidence="6">
        <text>3-phosphoshikimate + phosphoenolpyruvate = 5-O-(1-carboxyvinyl)-3-phosphoshikimate + phosphate</text>
        <dbReference type="Rhea" id="RHEA:21256"/>
        <dbReference type="ChEBI" id="CHEBI:43474"/>
        <dbReference type="ChEBI" id="CHEBI:57701"/>
        <dbReference type="ChEBI" id="CHEBI:58702"/>
        <dbReference type="ChEBI" id="CHEBI:145989"/>
        <dbReference type="EC" id="2.5.1.19"/>
    </reaction>
    <physiologicalReaction direction="left-to-right" evidence="6">
        <dbReference type="Rhea" id="RHEA:21257"/>
    </physiologicalReaction>
</comment>
<feature type="binding site" evidence="7">
    <location>
        <position position="105"/>
    </location>
    <ligand>
        <name>phosphoenolpyruvate</name>
        <dbReference type="ChEBI" id="CHEBI:58702"/>
    </ligand>
</feature>
<evidence type="ECO:0000313" key="10">
    <source>
        <dbReference type="Proteomes" id="UP001333102"/>
    </source>
</evidence>
<feature type="binding site" evidence="7">
    <location>
        <position position="358"/>
    </location>
    <ligand>
        <name>phosphoenolpyruvate</name>
        <dbReference type="ChEBI" id="CHEBI:58702"/>
    </ligand>
</feature>
<proteinExistence type="inferred from homology"/>
<keyword evidence="10" id="KW-1185">Reference proteome</keyword>
<feature type="binding site" evidence="7">
    <location>
        <position position="327"/>
    </location>
    <ligand>
        <name>3-phosphoshikimate</name>
        <dbReference type="ChEBI" id="CHEBI:145989"/>
    </ligand>
</feature>
<dbReference type="NCBIfam" id="TIGR01356">
    <property type="entry name" value="aroA"/>
    <property type="match status" value="1"/>
</dbReference>
<comment type="caution">
    <text evidence="7">Lacks conserved residue(s) required for the propagation of feature annotation.</text>
</comment>
<sequence length="450" mass="47314">MGEIEAEQGMWQVRPTTGLGGEARVPPDKSISHRAAMMGAIAEGTTVIDRYLEAADTLATLESLRAFGVEIDGPDGQGRVVVRGRPASRGGLAEPERPVDAGNSGTTLRLLMGLAAAHPIFWVATGDASLRRRPMGRVIEPLSRMGARIWARQGDRAPLAMRGGPLRAIAWRGPVASAQVKSAVLLAGVQARGVTRVDEPALSRDHTERMLPLFGVRLFAGPGWVELEGPQTLQGCHLTVPGDPSSAAFLWVAAAMHPGSRVRVSGVSLNPTRVEVLRVLSEMGAQVQVEPASPPSAPEPWGDVTVVGPERLRPFRIAGRRVPLLIDELPVLAVAALRAQGTSLIQEASELRVKESDRIEALARGLAALGAQVEALPDGLRIEGPQRFPGGVADSCGDHRLAMSLAVAALAGDGPSVVKGSRCARISFPGFAEVLDLLARAGGGRIEEAA</sequence>
<dbReference type="PROSITE" id="PS00885">
    <property type="entry name" value="EPSP_SYNTHASE_2"/>
    <property type="match status" value="1"/>
</dbReference>
<organism evidence="9 10">
    <name type="scientific">Geochorda subterranea</name>
    <dbReference type="NCBI Taxonomy" id="3109564"/>
    <lineage>
        <taxon>Bacteria</taxon>
        <taxon>Bacillati</taxon>
        <taxon>Bacillota</taxon>
        <taxon>Limnochordia</taxon>
        <taxon>Limnochordales</taxon>
        <taxon>Geochordaceae</taxon>
        <taxon>Geochorda</taxon>
    </lineage>
</organism>
<dbReference type="Proteomes" id="UP001333102">
    <property type="component" value="Chromosome"/>
</dbReference>
<dbReference type="PIRSF" id="PIRSF000505">
    <property type="entry name" value="EPSPS"/>
    <property type="match status" value="1"/>
</dbReference>
<evidence type="ECO:0000313" key="9">
    <source>
        <dbReference type="EMBL" id="WRP13219.1"/>
    </source>
</evidence>
<dbReference type="EMBL" id="CP141614">
    <property type="protein sequence ID" value="WRP13219.1"/>
    <property type="molecule type" value="Genomic_DNA"/>
</dbReference>
<accession>A0ABZ1BK60</accession>
<feature type="active site" description="Proton acceptor" evidence="7">
    <location>
        <position position="327"/>
    </location>
</feature>
<dbReference type="PROSITE" id="PS00104">
    <property type="entry name" value="EPSP_SYNTHASE_1"/>
    <property type="match status" value="1"/>
</dbReference>
<evidence type="ECO:0000256" key="2">
    <source>
        <dbReference type="ARBA" id="ARBA00009948"/>
    </source>
</evidence>
<comment type="subcellular location">
    <subcellularLocation>
        <location evidence="7">Cytoplasm</location>
    </subcellularLocation>
</comment>
<dbReference type="InterPro" id="IPR001986">
    <property type="entry name" value="Enolpyruvate_Tfrase_dom"/>
</dbReference>
<name>A0ABZ1BK60_9FIRM</name>
<dbReference type="RefSeq" id="WP_324667463.1">
    <property type="nucleotide sequence ID" value="NZ_CP141614.1"/>
</dbReference>
<reference evidence="10" key="1">
    <citation type="submission" date="2023-12" db="EMBL/GenBank/DDBJ databases">
        <title>Novel isolates from deep terrestrial aquifers shed light on the physiology and ecology of the class Limnochordia.</title>
        <authorList>
            <person name="Karnachuk O.V."/>
            <person name="Lukina A.P."/>
            <person name="Avakyan M.R."/>
            <person name="Kadnikov V."/>
            <person name="Begmatov S."/>
            <person name="Beletsky A.V."/>
            <person name="Mardanov A.V."/>
            <person name="Ravin N.V."/>
        </authorList>
    </citation>
    <scope>NUCLEOTIDE SEQUENCE [LARGE SCALE GENOMIC DNA]</scope>
    <source>
        <strain evidence="10">LN</strain>
    </source>
</reference>
<feature type="domain" description="Enolpyruvate transferase" evidence="8">
    <location>
        <begin position="14"/>
        <end position="435"/>
    </location>
</feature>
<keyword evidence="3 7" id="KW-0028">Amino-acid biosynthesis</keyword>
<dbReference type="PANTHER" id="PTHR21090:SF5">
    <property type="entry name" value="PENTAFUNCTIONAL AROM POLYPEPTIDE"/>
    <property type="match status" value="1"/>
</dbReference>
<keyword evidence="7" id="KW-0963">Cytoplasm</keyword>
<evidence type="ECO:0000256" key="1">
    <source>
        <dbReference type="ARBA" id="ARBA00004811"/>
    </source>
</evidence>
<dbReference type="HAMAP" id="MF_00210">
    <property type="entry name" value="EPSP_synth"/>
    <property type="match status" value="1"/>
</dbReference>
<dbReference type="PANTHER" id="PTHR21090">
    <property type="entry name" value="AROM/DEHYDROQUINATE SYNTHASE"/>
    <property type="match status" value="1"/>
</dbReference>
<dbReference type="SUPFAM" id="SSF55205">
    <property type="entry name" value="EPT/RTPC-like"/>
    <property type="match status" value="1"/>
</dbReference>
<keyword evidence="5 7" id="KW-0057">Aromatic amino acid biosynthesis</keyword>
<feature type="binding site" evidence="7">
    <location>
        <position position="29"/>
    </location>
    <ligand>
        <name>3-phosphoshikimate</name>
        <dbReference type="ChEBI" id="CHEBI:145989"/>
    </ligand>
</feature>
<dbReference type="GO" id="GO:0003866">
    <property type="term" value="F:3-phosphoshikimate 1-carboxyvinyltransferase activity"/>
    <property type="evidence" value="ECO:0007669"/>
    <property type="project" value="UniProtKB-EC"/>
</dbReference>
<evidence type="ECO:0000256" key="7">
    <source>
        <dbReference type="HAMAP-Rule" id="MF_00210"/>
    </source>
</evidence>
<comment type="subunit">
    <text evidence="7">Monomer.</text>
</comment>